<evidence type="ECO:0008006" key="3">
    <source>
        <dbReference type="Google" id="ProtNLM"/>
    </source>
</evidence>
<proteinExistence type="predicted"/>
<accession>A0A2K8U9X4</accession>
<protein>
    <recommendedName>
        <fullName evidence="3">Methyltransferase type 11</fullName>
    </recommendedName>
</protein>
<dbReference type="InterPro" id="IPR029063">
    <property type="entry name" value="SAM-dependent_MTases_sf"/>
</dbReference>
<dbReference type="KEGG" id="tsy:THSYN_16360"/>
<evidence type="ECO:0000313" key="1">
    <source>
        <dbReference type="EMBL" id="AUB82364.1"/>
    </source>
</evidence>
<dbReference type="SUPFAM" id="SSF53335">
    <property type="entry name" value="S-adenosyl-L-methionine-dependent methyltransferases"/>
    <property type="match status" value="1"/>
</dbReference>
<evidence type="ECO:0000313" key="2">
    <source>
        <dbReference type="Proteomes" id="UP000232638"/>
    </source>
</evidence>
<dbReference type="EMBL" id="CP020370">
    <property type="protein sequence ID" value="AUB82364.1"/>
    <property type="molecule type" value="Genomic_DNA"/>
</dbReference>
<dbReference type="Gene3D" id="3.40.50.150">
    <property type="entry name" value="Vaccinia Virus protein VP39"/>
    <property type="match status" value="1"/>
</dbReference>
<gene>
    <name evidence="1" type="ORF">THSYN_16360</name>
</gene>
<sequence>MGHPATPRINMTSNDHIQTEPHPTCVVCGGSGTPKYRDLTDRLFGAPGSWTIRECDAPACGTLWLDPRPTLADIGKAYGDYYTHGDAQQRTFVKRTVRALARELAASRYGFSASRLPWPGKHLATALAMLYPGLAAHLDLLVRYLPASAYGGGRLLDVGCGDGEALEILRDLGWQVCGVEVDAQAVTAARRRDLDVKQGTLAAAGFPDETFDAVTSSHVIEHVHDPRAFLAESRRVLRGGGTLVAVTPNARARCHRHHGADWLNLDSPRHLVLFTPQSLAALAASVGFREIRVISTARAVALTEIASSKLHEEGTYHWGQWPGLSLWTRAQVKQVLESLYQRIGVGRDQGSELVLMALR</sequence>
<organism evidence="1 2">
    <name type="scientific">Candidatus Thiodictyon syntrophicum</name>
    <dbReference type="NCBI Taxonomy" id="1166950"/>
    <lineage>
        <taxon>Bacteria</taxon>
        <taxon>Pseudomonadati</taxon>
        <taxon>Pseudomonadota</taxon>
        <taxon>Gammaproteobacteria</taxon>
        <taxon>Chromatiales</taxon>
        <taxon>Chromatiaceae</taxon>
        <taxon>Thiodictyon</taxon>
    </lineage>
</organism>
<dbReference type="Pfam" id="PF13489">
    <property type="entry name" value="Methyltransf_23"/>
    <property type="match status" value="1"/>
</dbReference>
<dbReference type="CDD" id="cd02440">
    <property type="entry name" value="AdoMet_MTases"/>
    <property type="match status" value="1"/>
</dbReference>
<name>A0A2K8U9X4_9GAMM</name>
<keyword evidence="2" id="KW-1185">Reference proteome</keyword>
<dbReference type="AlphaFoldDB" id="A0A2K8U9X4"/>
<dbReference type="PANTHER" id="PTHR43861">
    <property type="entry name" value="TRANS-ACONITATE 2-METHYLTRANSFERASE-RELATED"/>
    <property type="match status" value="1"/>
</dbReference>
<dbReference type="Proteomes" id="UP000232638">
    <property type="component" value="Chromosome"/>
</dbReference>
<reference evidence="1 2" key="1">
    <citation type="submission" date="2017-03" db="EMBL/GenBank/DDBJ databases">
        <title>Complete genome sequence of Candidatus 'Thiodictyon syntrophicum' sp. nov. strain Cad16T, a photolithoautotroph purple sulfur bacterium isolated from an alpine meromictic lake.</title>
        <authorList>
            <person name="Luedin S.M."/>
            <person name="Pothier J.F."/>
            <person name="Danza F."/>
            <person name="Storelli N."/>
            <person name="Wittwer M."/>
            <person name="Tonolla M."/>
        </authorList>
    </citation>
    <scope>NUCLEOTIDE SEQUENCE [LARGE SCALE GENOMIC DNA]</scope>
    <source>
        <strain evidence="1 2">Cad16T</strain>
    </source>
</reference>
<dbReference type="PANTHER" id="PTHR43861:SF6">
    <property type="entry name" value="METHYLTRANSFERASE TYPE 11"/>
    <property type="match status" value="1"/>
</dbReference>